<evidence type="ECO:0000256" key="3">
    <source>
        <dbReference type="ARBA" id="ARBA00012865"/>
    </source>
</evidence>
<dbReference type="GO" id="GO:0008800">
    <property type="term" value="F:beta-lactamase activity"/>
    <property type="evidence" value="ECO:0007669"/>
    <property type="project" value="UniProtKB-EC"/>
</dbReference>
<name>A0A1G8WJ62_9BACT</name>
<dbReference type="GO" id="GO:0071555">
    <property type="term" value="P:cell wall organization"/>
    <property type="evidence" value="ECO:0007669"/>
    <property type="project" value="TreeGrafter"/>
</dbReference>
<dbReference type="GO" id="GO:0005886">
    <property type="term" value="C:plasma membrane"/>
    <property type="evidence" value="ECO:0007669"/>
    <property type="project" value="TreeGrafter"/>
</dbReference>
<evidence type="ECO:0000256" key="6">
    <source>
        <dbReference type="ARBA" id="ARBA00023251"/>
    </source>
</evidence>
<dbReference type="GO" id="GO:0008658">
    <property type="term" value="F:penicillin binding"/>
    <property type="evidence" value="ECO:0007669"/>
    <property type="project" value="InterPro"/>
</dbReference>
<dbReference type="EC" id="3.5.2.6" evidence="3"/>
<dbReference type="InterPro" id="IPR012338">
    <property type="entry name" value="Beta-lactam/transpept-like"/>
</dbReference>
<keyword evidence="4" id="KW-0732">Signal</keyword>
<dbReference type="GO" id="GO:0046677">
    <property type="term" value="P:response to antibiotic"/>
    <property type="evidence" value="ECO:0007669"/>
    <property type="project" value="UniProtKB-KW"/>
</dbReference>
<dbReference type="SUPFAM" id="SSF56601">
    <property type="entry name" value="beta-lactamase/transpeptidase-like"/>
    <property type="match status" value="1"/>
</dbReference>
<dbReference type="Gene3D" id="3.40.710.10">
    <property type="entry name" value="DD-peptidase/beta-lactamase superfamily"/>
    <property type="match status" value="1"/>
</dbReference>
<comment type="catalytic activity">
    <reaction evidence="1">
        <text>a beta-lactam + H2O = a substituted beta-amino acid</text>
        <dbReference type="Rhea" id="RHEA:20401"/>
        <dbReference type="ChEBI" id="CHEBI:15377"/>
        <dbReference type="ChEBI" id="CHEBI:35627"/>
        <dbReference type="ChEBI" id="CHEBI:140347"/>
        <dbReference type="EC" id="3.5.2.6"/>
    </reaction>
</comment>
<comment type="similarity">
    <text evidence="2">Belongs to the class-D beta-lactamase family.</text>
</comment>
<evidence type="ECO:0000256" key="2">
    <source>
        <dbReference type="ARBA" id="ARBA00007898"/>
    </source>
</evidence>
<evidence type="ECO:0000256" key="1">
    <source>
        <dbReference type="ARBA" id="ARBA00001526"/>
    </source>
</evidence>
<dbReference type="Proteomes" id="UP000198510">
    <property type="component" value="Unassembled WGS sequence"/>
</dbReference>
<keyword evidence="6" id="KW-0046">Antibiotic resistance</keyword>
<keyword evidence="9" id="KW-1185">Reference proteome</keyword>
<dbReference type="PANTHER" id="PTHR30627:SF6">
    <property type="entry name" value="BETA-LACTAMASE YBXI-RELATED"/>
    <property type="match status" value="1"/>
</dbReference>
<accession>A0A1G8WJ62</accession>
<dbReference type="NCBIfam" id="NF012161">
    <property type="entry name" value="bla_class_D_main"/>
    <property type="match status" value="1"/>
</dbReference>
<dbReference type="PANTHER" id="PTHR30627">
    <property type="entry name" value="PEPTIDOGLYCAN D,D-TRANSPEPTIDASE"/>
    <property type="match status" value="1"/>
</dbReference>
<dbReference type="InterPro" id="IPR050515">
    <property type="entry name" value="Beta-lactam/transpept"/>
</dbReference>
<evidence type="ECO:0000313" key="9">
    <source>
        <dbReference type="Proteomes" id="UP000198510"/>
    </source>
</evidence>
<dbReference type="RefSeq" id="WP_089677850.1">
    <property type="nucleotide sequence ID" value="NZ_FNFO01000001.1"/>
</dbReference>
<dbReference type="AlphaFoldDB" id="A0A1G8WJ62"/>
<evidence type="ECO:0000259" key="7">
    <source>
        <dbReference type="Pfam" id="PF00905"/>
    </source>
</evidence>
<gene>
    <name evidence="8" type="ORF">SAMN05421823_101104</name>
</gene>
<dbReference type="EMBL" id="FNFO01000001">
    <property type="protein sequence ID" value="SDJ78399.1"/>
    <property type="molecule type" value="Genomic_DNA"/>
</dbReference>
<proteinExistence type="inferred from homology"/>
<evidence type="ECO:0000313" key="8">
    <source>
        <dbReference type="EMBL" id="SDJ78399.1"/>
    </source>
</evidence>
<protein>
    <recommendedName>
        <fullName evidence="3">beta-lactamase</fullName>
        <ecNumber evidence="3">3.5.2.6</ecNumber>
    </recommendedName>
</protein>
<dbReference type="Pfam" id="PF00905">
    <property type="entry name" value="Transpeptidase"/>
    <property type="match status" value="1"/>
</dbReference>
<evidence type="ECO:0000256" key="5">
    <source>
        <dbReference type="ARBA" id="ARBA00022801"/>
    </source>
</evidence>
<sequence>MSPLTLLTAMMFLVCTAVPRATHRLDRQSQTTERPDLAKWFYQRGVTGSFSLYDPRHDRYILVNPNQLHEAFSPASTFKICNSLIGLETGVIADTSFVIPWDGQERTPTVWNQDHSLRSAFQVSCVPYYQELARRVGTQQMQRWIDAAQYGNQNIQGGIDRFWLTGALRITPAQQLDFLQRLYENRLPFSPRTLALVKGIMLVEATDAYTLRAKTGWSNGPAGDVGWYVGYVEQGGTPYYFATCIQAPTGATPDGFGQARIDISRQMLKELDILH</sequence>
<dbReference type="STRING" id="1075417.SAMN05421823_101104"/>
<dbReference type="OrthoDB" id="9762883at2"/>
<dbReference type="InterPro" id="IPR001460">
    <property type="entry name" value="PCN-bd_Tpept"/>
</dbReference>
<evidence type="ECO:0000256" key="4">
    <source>
        <dbReference type="ARBA" id="ARBA00022729"/>
    </source>
</evidence>
<organism evidence="8 9">
    <name type="scientific">Catalinimonas alkaloidigena</name>
    <dbReference type="NCBI Taxonomy" id="1075417"/>
    <lineage>
        <taxon>Bacteria</taxon>
        <taxon>Pseudomonadati</taxon>
        <taxon>Bacteroidota</taxon>
        <taxon>Cytophagia</taxon>
        <taxon>Cytophagales</taxon>
        <taxon>Catalimonadaceae</taxon>
        <taxon>Catalinimonas</taxon>
    </lineage>
</organism>
<reference evidence="8 9" key="1">
    <citation type="submission" date="2016-10" db="EMBL/GenBank/DDBJ databases">
        <authorList>
            <person name="de Groot N.N."/>
        </authorList>
    </citation>
    <scope>NUCLEOTIDE SEQUENCE [LARGE SCALE GENOMIC DNA]</scope>
    <source>
        <strain evidence="8 9">DSM 25186</strain>
    </source>
</reference>
<feature type="domain" description="Penicillin-binding protein transpeptidase" evidence="7">
    <location>
        <begin position="68"/>
        <end position="252"/>
    </location>
</feature>
<keyword evidence="5" id="KW-0378">Hydrolase</keyword>